<keyword evidence="4" id="KW-0067">ATP-binding</keyword>
<comment type="catalytic activity">
    <reaction evidence="7">
        <text>L-tyrosyl-[protein] + ATP = O-(5'-adenylyl)-L-tyrosyl-[protein] + diphosphate</text>
        <dbReference type="Rhea" id="RHEA:54288"/>
        <dbReference type="Rhea" id="RHEA-COMP:10136"/>
        <dbReference type="Rhea" id="RHEA-COMP:13846"/>
        <dbReference type="ChEBI" id="CHEBI:30616"/>
        <dbReference type="ChEBI" id="CHEBI:33019"/>
        <dbReference type="ChEBI" id="CHEBI:46858"/>
        <dbReference type="ChEBI" id="CHEBI:83624"/>
        <dbReference type="EC" id="2.7.7.108"/>
    </reaction>
</comment>
<sequence length="371" mass="43434">MSSKNNWQMDLSEYIRQGEPSQKEKSEAWMTAIGLQDVDGLQTSPYLLDTAKNHIEGKISIDEAEKRLFSYYEERKERNQIEEKTREADIVSSRIARLLGEKSFNFSSVEWIGIHRRLFEGVLKEAGKIRDYNISKREWILKGESVVYSSYTNIRETMEYDFNTEKQFSYNGLSMEEIIDHLSKFTCDIWQIHPFYEGNTRATAVFMIKYLNTLGFQINNNMFERHSWYFRNALVRANYSNLRKGIYSTTKYLELFFSNLLLGTNFELKNRYLHLDYVPDADNTAEVLTANKKSSNRQNGGLDDDLELTSDENLVLSFIEENSDIAQKMLSERTGKSIRTIQRIISRLKKKNILQRVNGRSRGKWIITKGI</sequence>
<organism evidence="9 10">
    <name type="scientific">Candidatus Anaerobutyricum stercoris</name>
    <dbReference type="NCBI Taxonomy" id="2838457"/>
    <lineage>
        <taxon>Bacteria</taxon>
        <taxon>Bacillati</taxon>
        <taxon>Bacillota</taxon>
        <taxon>Clostridia</taxon>
        <taxon>Lachnospirales</taxon>
        <taxon>Lachnospiraceae</taxon>
        <taxon>Anaerobutyricum</taxon>
    </lineage>
</organism>
<dbReference type="SUPFAM" id="SSF140931">
    <property type="entry name" value="Fic-like"/>
    <property type="match status" value="1"/>
</dbReference>
<name>A0A9D2EN50_9FIRM</name>
<feature type="domain" description="Fido" evidence="8">
    <location>
        <begin position="106"/>
        <end position="258"/>
    </location>
</feature>
<dbReference type="Pfam" id="PF13412">
    <property type="entry name" value="HTH_24"/>
    <property type="match status" value="1"/>
</dbReference>
<evidence type="ECO:0000313" key="9">
    <source>
        <dbReference type="EMBL" id="HIZ40533.1"/>
    </source>
</evidence>
<evidence type="ECO:0000256" key="4">
    <source>
        <dbReference type="ARBA" id="ARBA00022840"/>
    </source>
</evidence>
<dbReference type="PANTHER" id="PTHR39560:SF1">
    <property type="entry name" value="PROTEIN ADENYLYLTRANSFERASE FIC-RELATED"/>
    <property type="match status" value="1"/>
</dbReference>
<evidence type="ECO:0000256" key="5">
    <source>
        <dbReference type="ARBA" id="ARBA00034531"/>
    </source>
</evidence>
<dbReference type="SUPFAM" id="SSF46785">
    <property type="entry name" value="Winged helix' DNA-binding domain"/>
    <property type="match status" value="1"/>
</dbReference>
<accession>A0A9D2EN50</accession>
<reference evidence="9" key="1">
    <citation type="journal article" date="2021" name="PeerJ">
        <title>Extensive microbial diversity within the chicken gut microbiome revealed by metagenomics and culture.</title>
        <authorList>
            <person name="Gilroy R."/>
            <person name="Ravi A."/>
            <person name="Getino M."/>
            <person name="Pursley I."/>
            <person name="Horton D.L."/>
            <person name="Alikhan N.F."/>
            <person name="Baker D."/>
            <person name="Gharbi K."/>
            <person name="Hall N."/>
            <person name="Watson M."/>
            <person name="Adriaenssens E.M."/>
            <person name="Foster-Nyarko E."/>
            <person name="Jarju S."/>
            <person name="Secka A."/>
            <person name="Antonio M."/>
            <person name="Oren A."/>
            <person name="Chaudhuri R.R."/>
            <person name="La Ragione R."/>
            <person name="Hildebrand F."/>
            <person name="Pallen M.J."/>
        </authorList>
    </citation>
    <scope>NUCLEOTIDE SEQUENCE</scope>
    <source>
        <strain evidence="9">CHK179-28034</strain>
    </source>
</reference>
<dbReference type="AlphaFoldDB" id="A0A9D2EN50"/>
<evidence type="ECO:0000256" key="1">
    <source>
        <dbReference type="ARBA" id="ARBA00022679"/>
    </source>
</evidence>
<dbReference type="InterPro" id="IPR003812">
    <property type="entry name" value="Fido"/>
</dbReference>
<dbReference type="PROSITE" id="PS51459">
    <property type="entry name" value="FIDO"/>
    <property type="match status" value="1"/>
</dbReference>
<gene>
    <name evidence="9" type="ORF">H9968_11565</name>
</gene>
<comment type="caution">
    <text evidence="9">The sequence shown here is derived from an EMBL/GenBank/DDBJ whole genome shotgun (WGS) entry which is preliminary data.</text>
</comment>
<evidence type="ECO:0000256" key="6">
    <source>
        <dbReference type="ARBA" id="ARBA00047939"/>
    </source>
</evidence>
<dbReference type="PANTHER" id="PTHR39560">
    <property type="entry name" value="PROTEIN ADENYLYLTRANSFERASE FIC-RELATED"/>
    <property type="match status" value="1"/>
</dbReference>
<evidence type="ECO:0000313" key="10">
    <source>
        <dbReference type="Proteomes" id="UP000824049"/>
    </source>
</evidence>
<dbReference type="GO" id="GO:0070733">
    <property type="term" value="F:AMPylase activity"/>
    <property type="evidence" value="ECO:0007669"/>
    <property type="project" value="UniProtKB-EC"/>
</dbReference>
<reference evidence="9" key="2">
    <citation type="submission" date="2021-04" db="EMBL/GenBank/DDBJ databases">
        <authorList>
            <person name="Gilroy R."/>
        </authorList>
    </citation>
    <scope>NUCLEOTIDE SEQUENCE</scope>
    <source>
        <strain evidence="9">CHK179-28034</strain>
    </source>
</reference>
<protein>
    <recommendedName>
        <fullName evidence="5">protein adenylyltransferase</fullName>
        <ecNumber evidence="5">2.7.7.108</ecNumber>
    </recommendedName>
</protein>
<dbReference type="InterPro" id="IPR036597">
    <property type="entry name" value="Fido-like_dom_sf"/>
</dbReference>
<dbReference type="GO" id="GO:0005524">
    <property type="term" value="F:ATP binding"/>
    <property type="evidence" value="ECO:0007669"/>
    <property type="project" value="UniProtKB-KW"/>
</dbReference>
<evidence type="ECO:0000256" key="3">
    <source>
        <dbReference type="ARBA" id="ARBA00022741"/>
    </source>
</evidence>
<dbReference type="EMBL" id="DXBR01000106">
    <property type="protein sequence ID" value="HIZ40533.1"/>
    <property type="molecule type" value="Genomic_DNA"/>
</dbReference>
<proteinExistence type="predicted"/>
<dbReference type="GO" id="GO:0051302">
    <property type="term" value="P:regulation of cell division"/>
    <property type="evidence" value="ECO:0007669"/>
    <property type="project" value="TreeGrafter"/>
</dbReference>
<dbReference type="EC" id="2.7.7.108" evidence="5"/>
<keyword evidence="3" id="KW-0547">Nucleotide-binding</keyword>
<dbReference type="Proteomes" id="UP000824049">
    <property type="component" value="Unassembled WGS sequence"/>
</dbReference>
<evidence type="ECO:0000256" key="7">
    <source>
        <dbReference type="ARBA" id="ARBA00048696"/>
    </source>
</evidence>
<keyword evidence="2" id="KW-0548">Nucleotidyltransferase</keyword>
<comment type="catalytic activity">
    <reaction evidence="6">
        <text>L-threonyl-[protein] + ATP = 3-O-(5'-adenylyl)-L-threonyl-[protein] + diphosphate</text>
        <dbReference type="Rhea" id="RHEA:54292"/>
        <dbReference type="Rhea" id="RHEA-COMP:11060"/>
        <dbReference type="Rhea" id="RHEA-COMP:13847"/>
        <dbReference type="ChEBI" id="CHEBI:30013"/>
        <dbReference type="ChEBI" id="CHEBI:30616"/>
        <dbReference type="ChEBI" id="CHEBI:33019"/>
        <dbReference type="ChEBI" id="CHEBI:138113"/>
        <dbReference type="EC" id="2.7.7.108"/>
    </reaction>
</comment>
<dbReference type="Gene3D" id="1.10.10.10">
    <property type="entry name" value="Winged helix-like DNA-binding domain superfamily/Winged helix DNA-binding domain"/>
    <property type="match status" value="1"/>
</dbReference>
<dbReference type="Gene3D" id="1.10.3290.10">
    <property type="entry name" value="Fido-like domain"/>
    <property type="match status" value="1"/>
</dbReference>
<dbReference type="CDD" id="cd11586">
    <property type="entry name" value="VbhA_like"/>
    <property type="match status" value="1"/>
</dbReference>
<keyword evidence="1" id="KW-0808">Transferase</keyword>
<dbReference type="InterPro" id="IPR036388">
    <property type="entry name" value="WH-like_DNA-bd_sf"/>
</dbReference>
<dbReference type="InterPro" id="IPR033788">
    <property type="entry name" value="VbhA-like"/>
</dbReference>
<dbReference type="InterPro" id="IPR036390">
    <property type="entry name" value="WH_DNA-bd_sf"/>
</dbReference>
<dbReference type="Pfam" id="PF02661">
    <property type="entry name" value="Fic"/>
    <property type="match status" value="1"/>
</dbReference>
<evidence type="ECO:0000259" key="8">
    <source>
        <dbReference type="PROSITE" id="PS51459"/>
    </source>
</evidence>
<evidence type="ECO:0000256" key="2">
    <source>
        <dbReference type="ARBA" id="ARBA00022695"/>
    </source>
</evidence>